<feature type="transmembrane region" description="Helical" evidence="1">
    <location>
        <begin position="131"/>
        <end position="155"/>
    </location>
</feature>
<gene>
    <name evidence="2" type="ORF">LTR09_007589</name>
</gene>
<feature type="transmembrane region" description="Helical" evidence="1">
    <location>
        <begin position="361"/>
        <end position="386"/>
    </location>
</feature>
<evidence type="ECO:0000313" key="3">
    <source>
        <dbReference type="Proteomes" id="UP001271007"/>
    </source>
</evidence>
<feature type="transmembrane region" description="Helical" evidence="1">
    <location>
        <begin position="527"/>
        <end position="547"/>
    </location>
</feature>
<reference evidence="2" key="1">
    <citation type="submission" date="2023-04" db="EMBL/GenBank/DDBJ databases">
        <title>Black Yeasts Isolated from many extreme environments.</title>
        <authorList>
            <person name="Coleine C."/>
            <person name="Stajich J.E."/>
            <person name="Selbmann L."/>
        </authorList>
    </citation>
    <scope>NUCLEOTIDE SEQUENCE</scope>
    <source>
        <strain evidence="2">CCFEE 5312</strain>
    </source>
</reference>
<sequence length="555" mass="61379">MTNYFLPWLALTAQLPFETGDFSTNAVAFCMAVGSPTLATYSLTITILNRYWVRQEFNKLKTKARSPDVYPKYGAFGTRVQACRFLLQEAQQVPLRACMERGWFSSLLVIPKNSDWWYHLDQRLKSTRRNVTASLVAQMAFAAIAYLFTVIASFAADLGDPATALQIASGSIWIWLIPVIAGWITVGTQYSARSIEDALEAEGAYRALEPPVQHGGELDEPREQAGLVVRPGLTPLPHTHQTVSGGFDVAEVERLELPSWLGANVGGDEQLKGPIFNYARLFTWWQLASSIDHALSETMKSVINRKICAQNPPNLPPDWRAATHIRGDSGETAAYCGLDMRTSILAYPKWTEIPSKIYGRIFAASLVALLLQWGTTGSSILIAYLTPTIGLGCRSSSYLLYGVLGTTSWLFLLISMLLSHEIMLRYQKEHQIHPTIDFRRGAKPNSATYVRTWTHSFLCGLAVVLRLLGKMIAIANTLWLIASSLMEFVGAYNNCWCMGNHIGMGKDGWVVLFKGADALSAAASLPWGGGLAMALLVCSFSYLFFFLGSRKTDDN</sequence>
<keyword evidence="1" id="KW-0472">Membrane</keyword>
<evidence type="ECO:0000313" key="2">
    <source>
        <dbReference type="EMBL" id="KAK3051193.1"/>
    </source>
</evidence>
<feature type="transmembrane region" description="Helical" evidence="1">
    <location>
        <begin position="26"/>
        <end position="53"/>
    </location>
</feature>
<keyword evidence="1" id="KW-1133">Transmembrane helix</keyword>
<organism evidence="2 3">
    <name type="scientific">Extremus antarcticus</name>
    <dbReference type="NCBI Taxonomy" id="702011"/>
    <lineage>
        <taxon>Eukaryota</taxon>
        <taxon>Fungi</taxon>
        <taxon>Dikarya</taxon>
        <taxon>Ascomycota</taxon>
        <taxon>Pezizomycotina</taxon>
        <taxon>Dothideomycetes</taxon>
        <taxon>Dothideomycetidae</taxon>
        <taxon>Mycosphaerellales</taxon>
        <taxon>Extremaceae</taxon>
        <taxon>Extremus</taxon>
    </lineage>
</organism>
<feature type="transmembrane region" description="Helical" evidence="1">
    <location>
        <begin position="167"/>
        <end position="186"/>
    </location>
</feature>
<keyword evidence="3" id="KW-1185">Reference proteome</keyword>
<proteinExistence type="predicted"/>
<name>A0AAJ0DC23_9PEZI</name>
<evidence type="ECO:0000256" key="1">
    <source>
        <dbReference type="SAM" id="Phobius"/>
    </source>
</evidence>
<comment type="caution">
    <text evidence="2">The sequence shown here is derived from an EMBL/GenBank/DDBJ whole genome shotgun (WGS) entry which is preliminary data.</text>
</comment>
<dbReference type="Proteomes" id="UP001271007">
    <property type="component" value="Unassembled WGS sequence"/>
</dbReference>
<feature type="transmembrane region" description="Helical" evidence="1">
    <location>
        <begin position="398"/>
        <end position="418"/>
    </location>
</feature>
<dbReference type="AlphaFoldDB" id="A0AAJ0DC23"/>
<keyword evidence="1" id="KW-0812">Transmembrane</keyword>
<dbReference type="EMBL" id="JAWDJX010000027">
    <property type="protein sequence ID" value="KAK3051193.1"/>
    <property type="molecule type" value="Genomic_DNA"/>
</dbReference>
<accession>A0AAJ0DC23</accession>
<protein>
    <submittedName>
        <fullName evidence="2">Uncharacterized protein</fullName>
    </submittedName>
</protein>
<feature type="transmembrane region" description="Helical" evidence="1">
    <location>
        <begin position="457"/>
        <end position="482"/>
    </location>
</feature>